<comment type="caution">
    <text evidence="1">The sequence shown here is derived from an EMBL/GenBank/DDBJ whole genome shotgun (WGS) entry which is preliminary data.</text>
</comment>
<dbReference type="SUPFAM" id="SSF102114">
    <property type="entry name" value="Radical SAM enzymes"/>
    <property type="match status" value="1"/>
</dbReference>
<dbReference type="AlphaFoldDB" id="A0A0F3GV92"/>
<accession>A0A0F3GV92</accession>
<proteinExistence type="predicted"/>
<keyword evidence="2" id="KW-1185">Reference proteome</keyword>
<dbReference type="EMBL" id="LACI01000864">
    <property type="protein sequence ID" value="KJU85772.1"/>
    <property type="molecule type" value="Genomic_DNA"/>
</dbReference>
<dbReference type="Pfam" id="PF13353">
    <property type="entry name" value="Fer4_12"/>
    <property type="match status" value="1"/>
</dbReference>
<dbReference type="Proteomes" id="UP000033423">
    <property type="component" value="Unassembled WGS sequence"/>
</dbReference>
<sequence length="158" mass="18241">MHEQYRTDIGSVMREVLMYRDSKPDGITISGGEPFDQPDALFELLMGIKNAGIRDVMLYSGYQFDALRVRYQYIVDMIDVLIDGRYMQGIETDYMWKGSANQNANIITQDAVLRIRYDSYLKRRPEKRKLQIVEVPNGVYMVGIPRQGDAEAMNIVQC</sequence>
<reference evidence="1 2" key="1">
    <citation type="submission" date="2015-02" db="EMBL/GenBank/DDBJ databases">
        <title>Single-cell genomics of uncultivated deep-branching MTB reveals a conserved set of magnetosome genes.</title>
        <authorList>
            <person name="Kolinko S."/>
            <person name="Richter M."/>
            <person name="Glockner F.O."/>
            <person name="Brachmann A."/>
            <person name="Schuler D."/>
        </authorList>
    </citation>
    <scope>NUCLEOTIDE SEQUENCE [LARGE SCALE GENOMIC DNA]</scope>
    <source>
        <strain evidence="1">TM-1</strain>
    </source>
</reference>
<gene>
    <name evidence="1" type="ORF">MBAV_002025</name>
</gene>
<dbReference type="Gene3D" id="3.20.20.70">
    <property type="entry name" value="Aldolase class I"/>
    <property type="match status" value="1"/>
</dbReference>
<name>A0A0F3GV92_9BACT</name>
<dbReference type="InterPro" id="IPR013785">
    <property type="entry name" value="Aldolase_TIM"/>
</dbReference>
<evidence type="ECO:0000313" key="1">
    <source>
        <dbReference type="EMBL" id="KJU85772.1"/>
    </source>
</evidence>
<protein>
    <submittedName>
        <fullName evidence="1">Radical SAM protein</fullName>
    </submittedName>
</protein>
<dbReference type="InterPro" id="IPR058240">
    <property type="entry name" value="rSAM_sf"/>
</dbReference>
<organism evidence="1 2">
    <name type="scientific">Candidatus Magnetobacterium bavaricum</name>
    <dbReference type="NCBI Taxonomy" id="29290"/>
    <lineage>
        <taxon>Bacteria</taxon>
        <taxon>Pseudomonadati</taxon>
        <taxon>Nitrospirota</taxon>
        <taxon>Thermodesulfovibrionia</taxon>
        <taxon>Thermodesulfovibrionales</taxon>
        <taxon>Candidatus Magnetobacteriaceae</taxon>
        <taxon>Candidatus Magnetobacterium</taxon>
    </lineage>
</organism>
<evidence type="ECO:0000313" key="2">
    <source>
        <dbReference type="Proteomes" id="UP000033423"/>
    </source>
</evidence>
<dbReference type="PATRIC" id="fig|29290.4.peg.2691"/>